<keyword evidence="8" id="KW-1185">Reference proteome</keyword>
<feature type="domain" description="FAD-binding" evidence="6">
    <location>
        <begin position="5"/>
        <end position="338"/>
    </location>
</feature>
<dbReference type="GO" id="GO:0046677">
    <property type="term" value="P:response to antibiotic"/>
    <property type="evidence" value="ECO:0007669"/>
    <property type="project" value="InterPro"/>
</dbReference>
<sequence>MTHHPIVIIGAGLGGLTLARVLHQHGFECAIFELDTGPGARSQGGLLDLHEDTGQEALRAAGLHERFLAAVHPGGQAFRVLDSKAVVHLDEPDTDGGRPEIPRAALRDLLLDSLHPRLIHWGAKATGVRALGDGRHEVAFADGTVVTTDLLIGADGAWSKVRPLVSAARPTYTGVSFVDLYLHNADERHPAAAAAVGGGMMFALGEGRGFLAHREPGGTLHVYCALAAEPETIEASKPALLAEFADWHEQLRGFIQGAENPLAIRPVHALPIGHRWERTPGVTLLGDAAHLMSPFAGEGANLALIDAAELGMALVHNPGDPEAALAGYEQAMFPRSEAAAAMSADGLVLCFRPDAPRGLVGQMAQFRA</sequence>
<keyword evidence="5" id="KW-0547">Nucleotide-binding</keyword>
<dbReference type="Pfam" id="PF01494">
    <property type="entry name" value="FAD_binding_3"/>
    <property type="match status" value="1"/>
</dbReference>
<dbReference type="EC" id="1.14.13.-" evidence="5"/>
<keyword evidence="5" id="KW-0963">Cytoplasm</keyword>
<dbReference type="HAMAP" id="MF_00845">
    <property type="entry name" value="TetX_monooxygenase"/>
    <property type="match status" value="1"/>
</dbReference>
<dbReference type="PANTHER" id="PTHR46972">
    <property type="entry name" value="MONOOXYGENASE ASQM-RELATED"/>
    <property type="match status" value="1"/>
</dbReference>
<dbReference type="Gene3D" id="3.50.50.60">
    <property type="entry name" value="FAD/NAD(P)-binding domain"/>
    <property type="match status" value="1"/>
</dbReference>
<keyword evidence="1 5" id="KW-0285">Flavoprotein</keyword>
<evidence type="ECO:0000259" key="6">
    <source>
        <dbReference type="Pfam" id="PF01494"/>
    </source>
</evidence>
<evidence type="ECO:0000313" key="7">
    <source>
        <dbReference type="EMBL" id="MBB4678838.1"/>
    </source>
</evidence>
<organism evidence="7 8">
    <name type="scientific">Crossiella cryophila</name>
    <dbReference type="NCBI Taxonomy" id="43355"/>
    <lineage>
        <taxon>Bacteria</taxon>
        <taxon>Bacillati</taxon>
        <taxon>Actinomycetota</taxon>
        <taxon>Actinomycetes</taxon>
        <taxon>Pseudonocardiales</taxon>
        <taxon>Pseudonocardiaceae</taxon>
        <taxon>Crossiella</taxon>
    </lineage>
</organism>
<comment type="domain">
    <text evidence="5">Consists of an N-terminal FAD-binding domain with a Rossman fold and a C-terminal substrate-binding domain.</text>
</comment>
<name>A0A7W7CCY1_9PSEU</name>
<dbReference type="PANTHER" id="PTHR46972:SF1">
    <property type="entry name" value="FAD DEPENDENT OXIDOREDUCTASE DOMAIN-CONTAINING PROTEIN"/>
    <property type="match status" value="1"/>
</dbReference>
<comment type="catalytic activity">
    <reaction evidence="5">
        <text>a tetracycline + NADPH + O2 + H(+) = an 11a-hydroxytetracycline + NADP(+) + H2O</text>
        <dbReference type="Rhea" id="RHEA:61444"/>
        <dbReference type="ChEBI" id="CHEBI:15377"/>
        <dbReference type="ChEBI" id="CHEBI:15378"/>
        <dbReference type="ChEBI" id="CHEBI:15379"/>
        <dbReference type="ChEBI" id="CHEBI:57783"/>
        <dbReference type="ChEBI" id="CHEBI:58349"/>
        <dbReference type="ChEBI" id="CHEBI:144644"/>
        <dbReference type="ChEBI" id="CHEBI:144645"/>
    </reaction>
</comment>
<keyword evidence="5" id="KW-0521">NADP</keyword>
<feature type="binding site" evidence="5">
    <location>
        <position position="48"/>
    </location>
    <ligand>
        <name>FAD</name>
        <dbReference type="ChEBI" id="CHEBI:57692"/>
    </ligand>
</feature>
<evidence type="ECO:0000256" key="4">
    <source>
        <dbReference type="ARBA" id="ARBA00023033"/>
    </source>
</evidence>
<dbReference type="GO" id="GO:0005737">
    <property type="term" value="C:cytoplasm"/>
    <property type="evidence" value="ECO:0007669"/>
    <property type="project" value="UniProtKB-SubCell"/>
</dbReference>
<dbReference type="EMBL" id="JACHMH010000001">
    <property type="protein sequence ID" value="MBB4678838.1"/>
    <property type="molecule type" value="Genomic_DNA"/>
</dbReference>
<dbReference type="Proteomes" id="UP000533598">
    <property type="component" value="Unassembled WGS sequence"/>
</dbReference>
<keyword evidence="2 5" id="KW-0274">FAD</keyword>
<comment type="function">
    <text evidence="5">An FAD-requiring monooxygenase active on some tetracycline antibiotic derivatives, which leads to their inactivation. Hydroxylates carbon 11a of tetracycline and some analogs.</text>
</comment>
<dbReference type="AlphaFoldDB" id="A0A7W7CCY1"/>
<protein>
    <recommendedName>
        <fullName evidence="5">Flavin-dependent monooxygenase</fullName>
    </recommendedName>
    <alternativeName>
        <fullName evidence="5">TetX monooxygenase</fullName>
        <shortName evidence="5">TetX</shortName>
        <ecNumber evidence="5">1.14.13.-</ecNumber>
    </alternativeName>
</protein>
<keyword evidence="4 5" id="KW-0503">Monooxygenase</keyword>
<evidence type="ECO:0000256" key="5">
    <source>
        <dbReference type="HAMAP-Rule" id="MF_00845"/>
    </source>
</evidence>
<dbReference type="InterPro" id="IPR036188">
    <property type="entry name" value="FAD/NAD-bd_sf"/>
</dbReference>
<comment type="subunit">
    <text evidence="5">Monomer.</text>
</comment>
<comment type="similarity">
    <text evidence="5">Belongs to the aromatic-ring hydroxylase family. TetX subfamily.</text>
</comment>
<feature type="binding site" evidence="5">
    <location>
        <position position="103"/>
    </location>
    <ligand>
        <name>FAD</name>
        <dbReference type="ChEBI" id="CHEBI:57692"/>
    </ligand>
</feature>
<evidence type="ECO:0000256" key="3">
    <source>
        <dbReference type="ARBA" id="ARBA00023002"/>
    </source>
</evidence>
<evidence type="ECO:0000256" key="2">
    <source>
        <dbReference type="ARBA" id="ARBA00022827"/>
    </source>
</evidence>
<dbReference type="RefSeq" id="WP_185004657.1">
    <property type="nucleotide sequence ID" value="NZ_BAAAUI010000052.1"/>
</dbReference>
<keyword evidence="3 5" id="KW-0560">Oxidoreductase</keyword>
<dbReference type="InterPro" id="IPR002938">
    <property type="entry name" value="FAD-bd"/>
</dbReference>
<reference evidence="7 8" key="1">
    <citation type="submission" date="2020-08" db="EMBL/GenBank/DDBJ databases">
        <title>Sequencing the genomes of 1000 actinobacteria strains.</title>
        <authorList>
            <person name="Klenk H.-P."/>
        </authorList>
    </citation>
    <scope>NUCLEOTIDE SEQUENCE [LARGE SCALE GENOMIC DNA]</scope>
    <source>
        <strain evidence="7 8">DSM 44230</strain>
    </source>
</reference>
<dbReference type="InterPro" id="IPR043683">
    <property type="entry name" value="TetX_monooxygenase"/>
</dbReference>
<comment type="cofactor">
    <cofactor evidence="5">
        <name>FAD</name>
        <dbReference type="ChEBI" id="CHEBI:57692"/>
    </cofactor>
</comment>
<dbReference type="SUPFAM" id="SSF51905">
    <property type="entry name" value="FAD/NAD(P)-binding domain"/>
    <property type="match status" value="1"/>
</dbReference>
<feature type="binding site" evidence="5">
    <location>
        <position position="41"/>
    </location>
    <ligand>
        <name>NADPH</name>
        <dbReference type="ChEBI" id="CHEBI:57783"/>
    </ligand>
</feature>
<dbReference type="GO" id="GO:0071949">
    <property type="term" value="F:FAD binding"/>
    <property type="evidence" value="ECO:0007669"/>
    <property type="project" value="InterPro"/>
</dbReference>
<evidence type="ECO:0000256" key="1">
    <source>
        <dbReference type="ARBA" id="ARBA00022630"/>
    </source>
</evidence>
<accession>A0A7W7CCY1</accession>
<feature type="binding site" evidence="5">
    <location>
        <position position="287"/>
    </location>
    <ligand>
        <name>FAD</name>
        <dbReference type="ChEBI" id="CHEBI:57692"/>
    </ligand>
</feature>
<comment type="caution">
    <text evidence="7">The sequence shown here is derived from an EMBL/GenBank/DDBJ whole genome shotgun (WGS) entry which is preliminary data.</text>
</comment>
<proteinExistence type="inferred from homology"/>
<comment type="subcellular location">
    <subcellularLocation>
        <location evidence="5">Cytoplasm</location>
    </subcellularLocation>
</comment>
<evidence type="ECO:0000313" key="8">
    <source>
        <dbReference type="Proteomes" id="UP000533598"/>
    </source>
</evidence>
<dbReference type="PRINTS" id="PR00420">
    <property type="entry name" value="RNGMNOXGNASE"/>
</dbReference>
<dbReference type="GO" id="GO:0004497">
    <property type="term" value="F:monooxygenase activity"/>
    <property type="evidence" value="ECO:0007669"/>
    <property type="project" value="UniProtKB-UniRule"/>
</dbReference>
<gene>
    <name evidence="7" type="ORF">HNR67_004956</name>
</gene>